<dbReference type="Gene3D" id="3.40.50.1820">
    <property type="entry name" value="alpha/beta hydrolase"/>
    <property type="match status" value="1"/>
</dbReference>
<comment type="similarity">
    <text evidence="1">Belongs to the LovG family.</text>
</comment>
<evidence type="ECO:0000259" key="3">
    <source>
        <dbReference type="Pfam" id="PF03959"/>
    </source>
</evidence>
<keyword evidence="5" id="KW-1185">Reference proteome</keyword>
<dbReference type="OMA" id="EEPRGWW"/>
<comment type="caution">
    <text evidence="4">The sequence shown here is derived from an EMBL/GenBank/DDBJ whole genome shotgun (WGS) entry which is preliminary data.</text>
</comment>
<dbReference type="InterPro" id="IPR005645">
    <property type="entry name" value="FSH-like_dom"/>
</dbReference>
<dbReference type="InterPro" id="IPR029058">
    <property type="entry name" value="AB_hydrolase_fold"/>
</dbReference>
<dbReference type="EMBL" id="JAPWDV010000001">
    <property type="protein sequence ID" value="KAJ6222264.1"/>
    <property type="molecule type" value="Genomic_DNA"/>
</dbReference>
<protein>
    <recommendedName>
        <fullName evidence="3">Serine hydrolase domain-containing protein</fullName>
    </recommendedName>
</protein>
<keyword evidence="2" id="KW-0378">Hydrolase</keyword>
<dbReference type="FunFam" id="3.40.50.1820:FF:000073">
    <property type="entry name" value="esterase OVCA2 isoform X6"/>
    <property type="match status" value="1"/>
</dbReference>
<feature type="domain" description="Serine hydrolase" evidence="3">
    <location>
        <begin position="7"/>
        <end position="211"/>
    </location>
</feature>
<dbReference type="SUPFAM" id="SSF53474">
    <property type="entry name" value="alpha/beta-Hydrolases"/>
    <property type="match status" value="1"/>
</dbReference>
<dbReference type="PANTHER" id="PTHR48070:SF6">
    <property type="entry name" value="ESTERASE OVCA2"/>
    <property type="match status" value="1"/>
</dbReference>
<dbReference type="GO" id="GO:0016787">
    <property type="term" value="F:hydrolase activity"/>
    <property type="evidence" value="ECO:0007669"/>
    <property type="project" value="UniProtKB-KW"/>
</dbReference>
<gene>
    <name evidence="4" type="ORF">RDWZM_000809</name>
</gene>
<organism evidence="4 5">
    <name type="scientific">Blomia tropicalis</name>
    <name type="common">Mite</name>
    <dbReference type="NCBI Taxonomy" id="40697"/>
    <lineage>
        <taxon>Eukaryota</taxon>
        <taxon>Metazoa</taxon>
        <taxon>Ecdysozoa</taxon>
        <taxon>Arthropoda</taxon>
        <taxon>Chelicerata</taxon>
        <taxon>Arachnida</taxon>
        <taxon>Acari</taxon>
        <taxon>Acariformes</taxon>
        <taxon>Sarcoptiformes</taxon>
        <taxon>Astigmata</taxon>
        <taxon>Glycyphagoidea</taxon>
        <taxon>Echimyopodidae</taxon>
        <taxon>Blomia</taxon>
    </lineage>
</organism>
<dbReference type="AlphaFoldDB" id="A0A9Q0RPY8"/>
<dbReference type="GO" id="GO:0005634">
    <property type="term" value="C:nucleus"/>
    <property type="evidence" value="ECO:0007669"/>
    <property type="project" value="TreeGrafter"/>
</dbReference>
<dbReference type="OrthoDB" id="414698at2759"/>
<proteinExistence type="inferred from homology"/>
<dbReference type="Pfam" id="PF03959">
    <property type="entry name" value="FSH1"/>
    <property type="match status" value="1"/>
</dbReference>
<accession>A0A9Q0RPY8</accession>
<dbReference type="GO" id="GO:0032526">
    <property type="term" value="P:response to retinoic acid"/>
    <property type="evidence" value="ECO:0007669"/>
    <property type="project" value="TreeGrafter"/>
</dbReference>
<name>A0A9Q0RPY8_BLOTA</name>
<dbReference type="GO" id="GO:0005737">
    <property type="term" value="C:cytoplasm"/>
    <property type="evidence" value="ECO:0007669"/>
    <property type="project" value="TreeGrafter"/>
</dbReference>
<evidence type="ECO:0000256" key="1">
    <source>
        <dbReference type="ARBA" id="ARBA00005863"/>
    </source>
</evidence>
<evidence type="ECO:0000256" key="2">
    <source>
        <dbReference type="ARBA" id="ARBA00022801"/>
    </source>
</evidence>
<sequence>MTQPLVYKVLCLHGYRQDAKAFKTKTGGFRKVLKNKIEFVFIDAPHIINQGEQNPEGDDSCLSWWFSGENPDYFSSKHVSDYVKGFDESIQKVNEAFINMGPFDGILGFSQGGSLVALICLLKHFGEFEHDFKFAILSSAFKSLTSSHVALFNRLNGDKIEIPTLHIIGQNDQVVEHSRSESLANEYFNNPTIVLHPGGHTVPSQTSFRDKYLDFLSLVE</sequence>
<evidence type="ECO:0000313" key="4">
    <source>
        <dbReference type="EMBL" id="KAJ6222264.1"/>
    </source>
</evidence>
<dbReference type="Proteomes" id="UP001142055">
    <property type="component" value="Chromosome 1"/>
</dbReference>
<dbReference type="PANTHER" id="PTHR48070">
    <property type="entry name" value="ESTERASE OVCA2"/>
    <property type="match status" value="1"/>
</dbReference>
<dbReference type="InterPro" id="IPR050593">
    <property type="entry name" value="LovG"/>
</dbReference>
<evidence type="ECO:0000313" key="5">
    <source>
        <dbReference type="Proteomes" id="UP001142055"/>
    </source>
</evidence>
<reference evidence="4" key="1">
    <citation type="submission" date="2022-12" db="EMBL/GenBank/DDBJ databases">
        <title>Genome assemblies of Blomia tropicalis.</title>
        <authorList>
            <person name="Cui Y."/>
        </authorList>
    </citation>
    <scope>NUCLEOTIDE SEQUENCE</scope>
    <source>
        <tissue evidence="4">Adult mites</tissue>
    </source>
</reference>